<sequence length="511" mass="60009">MQSHLALNHDVGWLLKVAKRLLNGGHDVGSFFENNLPLIIYLYLPALLLSKITSLNILLSFRIYIYILASISFLICYKLSKRIFHNAAQNLFVKRVFMLTLLYCFLIHPAYLFGQREHLVLIFTMPYFFMMAIRFRGEEIKASSSLLIGLFSGLGFLIKPYFLLPLILLECYYLFLQRKIHIFRTEILAIVIVFITYFLCLFTINLNYIEIVLPYIWRWYYLGNSYPAFDLMVNGRSLFCLFLAVVFFAFPKKENIELLQVLIIALIGFWLSYFVQGFGWSYHILPAFSLALLIAVLLFVSVSIEQASQSLKTSILSLSILSLFFILEVAVIWDDYKKHELSATLLKKWHDELLLNKTNNAVYALTTAAPFFPASYYIPIKVSTRFSSFWMLPSMVKWSYMAKTGISQEQRERDVKFLGDMVAQDLRTIKPGLVFVDVSPKKWLFQWIQKVGFLQYRYKYLPFNYLDFFSQNQQFNREWKNYYYYKTADIDGTLYAIYQRKQVNAVAKNLQ</sequence>
<proteinExistence type="predicted"/>
<dbReference type="OrthoDB" id="5632134at2"/>
<dbReference type="STRING" id="1034943.BN59_02069"/>
<protein>
    <recommendedName>
        <fullName evidence="4">Glycosyltransferase RgtA/B/C/D-like domain-containing protein</fullName>
    </recommendedName>
</protein>
<feature type="transmembrane region" description="Helical" evidence="1">
    <location>
        <begin position="92"/>
        <end position="112"/>
    </location>
</feature>
<evidence type="ECO:0000313" key="2">
    <source>
        <dbReference type="EMBL" id="CDZ77779.1"/>
    </source>
</evidence>
<name>A0A078L166_9GAMM</name>
<feature type="transmembrane region" description="Helical" evidence="1">
    <location>
        <begin position="281"/>
        <end position="302"/>
    </location>
</feature>
<feature type="transmembrane region" description="Helical" evidence="1">
    <location>
        <begin position="361"/>
        <end position="378"/>
    </location>
</feature>
<evidence type="ECO:0008006" key="4">
    <source>
        <dbReference type="Google" id="ProtNLM"/>
    </source>
</evidence>
<feature type="transmembrane region" description="Helical" evidence="1">
    <location>
        <begin position="314"/>
        <end position="333"/>
    </location>
</feature>
<dbReference type="EMBL" id="CCSB01000002">
    <property type="protein sequence ID" value="CDZ77779.1"/>
    <property type="molecule type" value="Genomic_DNA"/>
</dbReference>
<evidence type="ECO:0000256" key="1">
    <source>
        <dbReference type="SAM" id="Phobius"/>
    </source>
</evidence>
<dbReference type="Proteomes" id="UP000044071">
    <property type="component" value="Unassembled WGS sequence"/>
</dbReference>
<gene>
    <name evidence="2" type="ORF">BN59_02069</name>
</gene>
<feature type="transmembrane region" description="Helical" evidence="1">
    <location>
        <begin position="119"/>
        <end position="135"/>
    </location>
</feature>
<evidence type="ECO:0000313" key="3">
    <source>
        <dbReference type="Proteomes" id="UP000044071"/>
    </source>
</evidence>
<feature type="transmembrane region" description="Helical" evidence="1">
    <location>
        <begin position="187"/>
        <end position="209"/>
    </location>
</feature>
<feature type="transmembrane region" description="Helical" evidence="1">
    <location>
        <begin position="147"/>
        <end position="175"/>
    </location>
</feature>
<reference evidence="2 3" key="1">
    <citation type="submission" date="2014-06" db="EMBL/GenBank/DDBJ databases">
        <authorList>
            <person name="Urmite Genomes Urmite Genomes"/>
        </authorList>
    </citation>
    <scope>NUCLEOTIDE SEQUENCE [LARGE SCALE GENOMIC DNA]</scope>
</reference>
<dbReference type="eggNOG" id="COG2246">
    <property type="taxonomic scope" value="Bacteria"/>
</dbReference>
<feature type="transmembrane region" description="Helical" evidence="1">
    <location>
        <begin position="229"/>
        <end position="250"/>
    </location>
</feature>
<keyword evidence="1" id="KW-0472">Membrane</keyword>
<feature type="transmembrane region" description="Helical" evidence="1">
    <location>
        <begin position="38"/>
        <end position="58"/>
    </location>
</feature>
<keyword evidence="1" id="KW-0812">Transmembrane</keyword>
<keyword evidence="3" id="KW-1185">Reference proteome</keyword>
<accession>A0A078L166</accession>
<feature type="transmembrane region" description="Helical" evidence="1">
    <location>
        <begin position="257"/>
        <end position="275"/>
    </location>
</feature>
<feature type="transmembrane region" description="Helical" evidence="1">
    <location>
        <begin position="63"/>
        <end position="80"/>
    </location>
</feature>
<organism evidence="2 3">
    <name type="scientific">Legionella massiliensis</name>
    <dbReference type="NCBI Taxonomy" id="1034943"/>
    <lineage>
        <taxon>Bacteria</taxon>
        <taxon>Pseudomonadati</taxon>
        <taxon>Pseudomonadota</taxon>
        <taxon>Gammaproteobacteria</taxon>
        <taxon>Legionellales</taxon>
        <taxon>Legionellaceae</taxon>
        <taxon>Legionella</taxon>
    </lineage>
</organism>
<dbReference type="AlphaFoldDB" id="A0A078L166"/>
<keyword evidence="1" id="KW-1133">Transmembrane helix</keyword>